<evidence type="ECO:0000256" key="2">
    <source>
        <dbReference type="ARBA" id="ARBA00001974"/>
    </source>
</evidence>
<dbReference type="InterPro" id="IPR017938">
    <property type="entry name" value="Riboflavin_synthase-like_b-brl"/>
</dbReference>
<feature type="domain" description="Flavodoxin-like" evidence="12">
    <location>
        <begin position="68"/>
        <end position="207"/>
    </location>
</feature>
<dbReference type="Gene3D" id="3.40.50.360">
    <property type="match status" value="1"/>
</dbReference>
<dbReference type="GO" id="GO:0019344">
    <property type="term" value="P:cysteine biosynthetic process"/>
    <property type="evidence" value="ECO:0007669"/>
    <property type="project" value="UniProtKB-KW"/>
</dbReference>
<dbReference type="EMBL" id="AP023086">
    <property type="protein sequence ID" value="BCD97945.1"/>
    <property type="molecule type" value="Genomic_DNA"/>
</dbReference>
<dbReference type="SUPFAM" id="SSF63380">
    <property type="entry name" value="Riboflavin synthase domain-like"/>
    <property type="match status" value="1"/>
</dbReference>
<dbReference type="PANTHER" id="PTHR19384">
    <property type="entry name" value="NITRIC OXIDE SYNTHASE-RELATED"/>
    <property type="match status" value="1"/>
</dbReference>
<evidence type="ECO:0000259" key="12">
    <source>
        <dbReference type="PROSITE" id="PS50902"/>
    </source>
</evidence>
<dbReference type="PRINTS" id="PR00371">
    <property type="entry name" value="FPNCR"/>
</dbReference>
<dbReference type="InterPro" id="IPR008254">
    <property type="entry name" value="Flavodoxin/NO_synth"/>
</dbReference>
<dbReference type="FunFam" id="3.40.50.80:FF:000001">
    <property type="entry name" value="NADPH--cytochrome P450 reductase 1"/>
    <property type="match status" value="1"/>
</dbReference>
<dbReference type="PRINTS" id="PR00369">
    <property type="entry name" value="FLAVODOXIN"/>
</dbReference>
<name>A0AAN1WHZ1_9GAMM</name>
<dbReference type="Proteomes" id="UP001320119">
    <property type="component" value="Chromosome"/>
</dbReference>
<dbReference type="PROSITE" id="PS50902">
    <property type="entry name" value="FLAVODOXIN_LIKE"/>
    <property type="match status" value="1"/>
</dbReference>
<dbReference type="CDD" id="cd06199">
    <property type="entry name" value="SiR"/>
    <property type="match status" value="1"/>
</dbReference>
<protein>
    <recommendedName>
        <fullName evidence="3">assimilatory sulfite reductase (NADPH)</fullName>
        <ecNumber evidence="3">1.8.1.2</ecNumber>
    </recommendedName>
</protein>
<keyword evidence="9 14" id="KW-0560">Oxidoreductase</keyword>
<evidence type="ECO:0000256" key="5">
    <source>
        <dbReference type="ARBA" id="ARBA00022643"/>
    </source>
</evidence>
<keyword evidence="4" id="KW-0285">Flavoprotein</keyword>
<evidence type="ECO:0000256" key="1">
    <source>
        <dbReference type="ARBA" id="ARBA00001917"/>
    </source>
</evidence>
<evidence type="ECO:0000256" key="10">
    <source>
        <dbReference type="ARBA" id="ARBA00023192"/>
    </source>
</evidence>
<comment type="cofactor">
    <cofactor evidence="1">
        <name>FMN</name>
        <dbReference type="ChEBI" id="CHEBI:58210"/>
    </cofactor>
</comment>
<comment type="cofactor">
    <cofactor evidence="2">
        <name>FAD</name>
        <dbReference type="ChEBI" id="CHEBI:57692"/>
    </cofactor>
</comment>
<gene>
    <name evidence="14" type="ORF">MARGE09_P2146</name>
</gene>
<dbReference type="GO" id="GO:0004783">
    <property type="term" value="F:sulfite reductase (NADPH) activity"/>
    <property type="evidence" value="ECO:0007669"/>
    <property type="project" value="UniProtKB-EC"/>
</dbReference>
<sequence>MSEDTKSVIDQLAAAIGTTHTKAPAAFLDESAPFEAEQRNWLNGLLTGLNAIAAASQGDAEEAPGTPMNILYGSQSGNAEALSKDLRKFAKSQGFEANVSELDGVDPADLAAMSHVLIVCSTFGEGEPPDNARSFYDALMTGAIGELPSSLNFSVCGLGDSSYAYFNKCAQDLDAKLAELGATRVHDFVSCDVAFEDDYADWKKAAFESEAFVSAAGAVSGAVEPEEPGPKFDKNSPFLATLMVAENLSGDKSAKRVNHIEISLAGGTQELDYAVGDALGVWPTNCATEVQELLAVTGLNGRESVQLKAGPASLRAALLTKLDIATVNAKTLETWGLEAGADDQQVIDLLKSSDKAIDAQTLVDGLRPLQPRLYSIASSPKAHPGEVHLTVGEVHYELHGSARKGVASTFLGGRLNAGGTVGVYLQRSAHFHIPANDDAPLIMIGPGTGIAPFRAFLEEREARSAAGKNWLFFGDQHEAEDFLYRDQISAWQASGLLNNLSLAWSRDTAEKIYVQTLIKKQGAEFFAWLEEGGYIYICGDASRMASDVDKALREVIAEHGGLDDVGTQAYMDKLVAEHRYQRDVY</sequence>
<keyword evidence="10" id="KW-0028">Amino-acid biosynthesis</keyword>
<dbReference type="InterPro" id="IPR039261">
    <property type="entry name" value="FNR_nucleotide-bd"/>
</dbReference>
<dbReference type="InterPro" id="IPR017927">
    <property type="entry name" value="FAD-bd_FR_type"/>
</dbReference>
<dbReference type="EC" id="1.8.1.2" evidence="3"/>
<dbReference type="Pfam" id="PF00667">
    <property type="entry name" value="FAD_binding_1"/>
    <property type="match status" value="2"/>
</dbReference>
<dbReference type="InterPro" id="IPR001709">
    <property type="entry name" value="Flavoprot_Pyr_Nucl_cyt_Rdtase"/>
</dbReference>
<dbReference type="InterPro" id="IPR023173">
    <property type="entry name" value="NADPH_Cyt_P450_Rdtase_alpha"/>
</dbReference>
<dbReference type="InterPro" id="IPR029039">
    <property type="entry name" value="Flavoprotein-like_sf"/>
</dbReference>
<evidence type="ECO:0000259" key="13">
    <source>
        <dbReference type="PROSITE" id="PS51384"/>
    </source>
</evidence>
<evidence type="ECO:0000313" key="15">
    <source>
        <dbReference type="Proteomes" id="UP001320119"/>
    </source>
</evidence>
<dbReference type="Pfam" id="PF00258">
    <property type="entry name" value="Flavodoxin_1"/>
    <property type="match status" value="1"/>
</dbReference>
<evidence type="ECO:0000256" key="4">
    <source>
        <dbReference type="ARBA" id="ARBA00022630"/>
    </source>
</evidence>
<dbReference type="KEGG" id="marq:MARGE09_P2146"/>
<dbReference type="Gene3D" id="1.20.990.10">
    <property type="entry name" value="NADPH-cytochrome p450 Reductase, Chain A, domain 3"/>
    <property type="match status" value="1"/>
</dbReference>
<keyword evidence="6" id="KW-0274">FAD</keyword>
<dbReference type="Gene3D" id="2.40.30.10">
    <property type="entry name" value="Translation factors"/>
    <property type="match status" value="1"/>
</dbReference>
<evidence type="ECO:0000256" key="8">
    <source>
        <dbReference type="ARBA" id="ARBA00022982"/>
    </source>
</evidence>
<evidence type="ECO:0000256" key="9">
    <source>
        <dbReference type="ARBA" id="ARBA00023002"/>
    </source>
</evidence>
<evidence type="ECO:0000256" key="11">
    <source>
        <dbReference type="ARBA" id="ARBA00052219"/>
    </source>
</evidence>
<dbReference type="PROSITE" id="PS51384">
    <property type="entry name" value="FAD_FR"/>
    <property type="match status" value="1"/>
</dbReference>
<organism evidence="14 15">
    <name type="scientific">Marinagarivorans cellulosilyticus</name>
    <dbReference type="NCBI Taxonomy" id="2721545"/>
    <lineage>
        <taxon>Bacteria</taxon>
        <taxon>Pseudomonadati</taxon>
        <taxon>Pseudomonadota</taxon>
        <taxon>Gammaproteobacteria</taxon>
        <taxon>Cellvibrionales</taxon>
        <taxon>Cellvibrionaceae</taxon>
        <taxon>Marinagarivorans</taxon>
    </lineage>
</organism>
<dbReference type="AlphaFoldDB" id="A0AAN1WHZ1"/>
<evidence type="ECO:0000256" key="7">
    <source>
        <dbReference type="ARBA" id="ARBA00022857"/>
    </source>
</evidence>
<evidence type="ECO:0000256" key="6">
    <source>
        <dbReference type="ARBA" id="ARBA00022827"/>
    </source>
</evidence>
<keyword evidence="15" id="KW-1185">Reference proteome</keyword>
<keyword evidence="10" id="KW-0198">Cysteine biosynthesis</keyword>
<evidence type="ECO:0000313" key="14">
    <source>
        <dbReference type="EMBL" id="BCD97945.1"/>
    </source>
</evidence>
<keyword evidence="8" id="KW-0249">Electron transport</keyword>
<keyword evidence="5" id="KW-0288">FMN</keyword>
<dbReference type="SUPFAM" id="SSF52343">
    <property type="entry name" value="Ferredoxin reductase-like, C-terminal NADP-linked domain"/>
    <property type="match status" value="1"/>
</dbReference>
<dbReference type="GO" id="GO:0050660">
    <property type="term" value="F:flavin adenine dinucleotide binding"/>
    <property type="evidence" value="ECO:0007669"/>
    <property type="project" value="TreeGrafter"/>
</dbReference>
<dbReference type="GO" id="GO:0005829">
    <property type="term" value="C:cytosol"/>
    <property type="evidence" value="ECO:0007669"/>
    <property type="project" value="TreeGrafter"/>
</dbReference>
<reference evidence="14 15" key="1">
    <citation type="journal article" date="2022" name="IScience">
        <title>An ultrasensitive nanofiber-based assay for enzymatic hydrolysis and deep-sea microbial degradation of cellulose.</title>
        <authorList>
            <person name="Tsudome M."/>
            <person name="Tachioka M."/>
            <person name="Miyazaki M."/>
            <person name="Uchimura K."/>
            <person name="Tsuda M."/>
            <person name="Takaki Y."/>
            <person name="Deguchi S."/>
        </authorList>
    </citation>
    <scope>NUCLEOTIDE SEQUENCE [LARGE SCALE GENOMIC DNA]</scope>
    <source>
        <strain evidence="14 15">GE09</strain>
    </source>
</reference>
<dbReference type="Pfam" id="PF00175">
    <property type="entry name" value="NAD_binding_1"/>
    <property type="match status" value="1"/>
</dbReference>
<dbReference type="SUPFAM" id="SSF52218">
    <property type="entry name" value="Flavoproteins"/>
    <property type="match status" value="1"/>
</dbReference>
<dbReference type="PANTHER" id="PTHR19384:SF128">
    <property type="entry name" value="NADPH OXIDOREDUCTASE A"/>
    <property type="match status" value="1"/>
</dbReference>
<dbReference type="RefSeq" id="WP_236981967.1">
    <property type="nucleotide sequence ID" value="NZ_AP023086.1"/>
</dbReference>
<dbReference type="InterPro" id="IPR003097">
    <property type="entry name" value="CysJ-like_FAD-binding"/>
</dbReference>
<dbReference type="Gene3D" id="3.40.50.80">
    <property type="entry name" value="Nucleotide-binding domain of ferredoxin-NADP reductase (FNR) module"/>
    <property type="match status" value="1"/>
</dbReference>
<proteinExistence type="predicted"/>
<feature type="domain" description="FAD-binding FR-type" evidence="13">
    <location>
        <begin position="235"/>
        <end position="434"/>
    </location>
</feature>
<dbReference type="InterPro" id="IPR001094">
    <property type="entry name" value="Flavdoxin-like"/>
</dbReference>
<dbReference type="GO" id="GO:0010181">
    <property type="term" value="F:FMN binding"/>
    <property type="evidence" value="ECO:0007669"/>
    <property type="project" value="InterPro"/>
</dbReference>
<comment type="catalytic activity">
    <reaction evidence="11">
        <text>hydrogen sulfide + 3 NADP(+) + 3 H2O = sulfite + 3 NADPH + 4 H(+)</text>
        <dbReference type="Rhea" id="RHEA:13801"/>
        <dbReference type="ChEBI" id="CHEBI:15377"/>
        <dbReference type="ChEBI" id="CHEBI:15378"/>
        <dbReference type="ChEBI" id="CHEBI:17359"/>
        <dbReference type="ChEBI" id="CHEBI:29919"/>
        <dbReference type="ChEBI" id="CHEBI:57783"/>
        <dbReference type="ChEBI" id="CHEBI:58349"/>
        <dbReference type="EC" id="1.8.1.2"/>
    </reaction>
</comment>
<evidence type="ECO:0000256" key="3">
    <source>
        <dbReference type="ARBA" id="ARBA00012604"/>
    </source>
</evidence>
<keyword evidence="8" id="KW-0813">Transport</keyword>
<keyword evidence="7" id="KW-0521">NADP</keyword>
<accession>A0AAN1WHZ1</accession>
<dbReference type="InterPro" id="IPR001433">
    <property type="entry name" value="OxRdtase_FAD/NAD-bd"/>
</dbReference>